<dbReference type="Proteomes" id="UP001178461">
    <property type="component" value="Unassembled WGS sequence"/>
</dbReference>
<name>A0AA35QQY9_9SAUR</name>
<evidence type="ECO:0000313" key="2">
    <source>
        <dbReference type="Proteomes" id="UP001178461"/>
    </source>
</evidence>
<comment type="caution">
    <text evidence="1">The sequence shown here is derived from an EMBL/GenBank/DDBJ whole genome shotgun (WGS) entry which is preliminary data.</text>
</comment>
<gene>
    <name evidence="1" type="ORF">PODLI_1B019463</name>
</gene>
<reference evidence="1" key="1">
    <citation type="submission" date="2022-12" db="EMBL/GenBank/DDBJ databases">
        <authorList>
            <person name="Alioto T."/>
            <person name="Alioto T."/>
            <person name="Gomez Garrido J."/>
        </authorList>
    </citation>
    <scope>NUCLEOTIDE SEQUENCE</scope>
</reference>
<sequence>MRRYAKTRMVSKMGHTLVDSVATSFPTTVSPGRIVEPDNLDMKTVKIQIAEYKALGQAAEAERGKLIEMVNILQKR</sequence>
<proteinExistence type="predicted"/>
<keyword evidence="2" id="KW-1185">Reference proteome</keyword>
<dbReference type="EMBL" id="CANTUW010001238">
    <property type="protein sequence ID" value="CAI7935530.1"/>
    <property type="molecule type" value="Genomic_DNA"/>
</dbReference>
<dbReference type="AlphaFoldDB" id="A0AA35QQY9"/>
<evidence type="ECO:0000313" key="1">
    <source>
        <dbReference type="EMBL" id="CAI7935530.1"/>
    </source>
</evidence>
<protein>
    <submittedName>
        <fullName evidence="1">Uncharacterized protein</fullName>
    </submittedName>
</protein>
<accession>A0AA35QQY9</accession>
<organism evidence="1 2">
    <name type="scientific">Podarcis lilfordi</name>
    <name type="common">Lilford's wall lizard</name>
    <dbReference type="NCBI Taxonomy" id="74358"/>
    <lineage>
        <taxon>Eukaryota</taxon>
        <taxon>Metazoa</taxon>
        <taxon>Chordata</taxon>
        <taxon>Craniata</taxon>
        <taxon>Vertebrata</taxon>
        <taxon>Euteleostomi</taxon>
        <taxon>Lepidosauria</taxon>
        <taxon>Squamata</taxon>
        <taxon>Bifurcata</taxon>
        <taxon>Unidentata</taxon>
        <taxon>Episquamata</taxon>
        <taxon>Laterata</taxon>
        <taxon>Lacertibaenia</taxon>
        <taxon>Lacertidae</taxon>
        <taxon>Podarcis</taxon>
    </lineage>
</organism>